<feature type="compositionally biased region" description="Polar residues" evidence="1">
    <location>
        <begin position="334"/>
        <end position="343"/>
    </location>
</feature>
<reference evidence="2" key="1">
    <citation type="journal article" date="2020" name="Mol. Plant Microbe Interact.">
        <title>Genome Sequence of the Biocontrol Agent Coniothyrium minitans strain Conio (IMI 134523).</title>
        <authorList>
            <person name="Patel D."/>
            <person name="Shittu T.A."/>
            <person name="Baroncelli R."/>
            <person name="Muthumeenakshi S."/>
            <person name="Osborne T.H."/>
            <person name="Janganan T.K."/>
            <person name="Sreenivasaprasad S."/>
        </authorList>
    </citation>
    <scope>NUCLEOTIDE SEQUENCE</scope>
    <source>
        <strain evidence="2">Conio</strain>
    </source>
</reference>
<dbReference type="PANTHER" id="PTHR40619:SF3">
    <property type="entry name" value="FUNGAL STAND N-TERMINAL GOODBYE DOMAIN-CONTAINING PROTEIN"/>
    <property type="match status" value="1"/>
</dbReference>
<gene>
    <name evidence="2" type="ORF">PMIN01_07033</name>
</gene>
<sequence>MANPPNPTKIKRALTVDFINQQLPKRHSLFATQAVQYDPKSGQYQAIGANISASLVNTETPNAPSSNNDIVPRPKWKNLNAMPFWNDIFEESRSQFKSTPEPKGRSRSRYDIRGKTDWHSVYDTLETARQKYETSGGSLRKVRRKIADRITPGAETARIGARTAPKDQVVTPIFGAVELILDAVETAARVRNSALAGFDGLVSIFSDIELFLKTIGFFISNEFARAGKAILGGELYQKDLIDRIGMIQAKSRELSQQAQNSHLFESHMYYQESKKVQAQIDANISSVAHGAVYRDHQLDVIMRGHNDIKRLLYGLLQQKDLEIKEAQKKSEMLRSTSLTQSSMRLPPQEPTQGPIPSWCINQETLRNIINVHDLHLSDLAFVQDRKEQPPSRDRSRAEQITNTQLFRSWIQNPSSTKLLVHWSSHLPKMIAEVTPLTHIDAQEFGARSGGQMMIGSLLDQLLDQWEFNIEPMHERIGYESLMKQDIEALTGLLGVLVRQIPPEMDALPVFLSLIQLIADDRVRATVKLLITSTPGTDILRGPFEEEDLILSVDSLPVLVAASEERMVRELEGGLYDDVL</sequence>
<comment type="caution">
    <text evidence="2">The sequence shown here is derived from an EMBL/GenBank/DDBJ whole genome shotgun (WGS) entry which is preliminary data.</text>
</comment>
<dbReference type="OrthoDB" id="3730111at2759"/>
<proteinExistence type="predicted"/>
<evidence type="ECO:0000256" key="1">
    <source>
        <dbReference type="SAM" id="MobiDB-lite"/>
    </source>
</evidence>
<evidence type="ECO:0000313" key="3">
    <source>
        <dbReference type="Proteomes" id="UP000756921"/>
    </source>
</evidence>
<dbReference type="EMBL" id="WJXW01000006">
    <property type="protein sequence ID" value="KAF9735628.1"/>
    <property type="molecule type" value="Genomic_DNA"/>
</dbReference>
<evidence type="ECO:0000313" key="2">
    <source>
        <dbReference type="EMBL" id="KAF9735628.1"/>
    </source>
</evidence>
<dbReference type="PANTHER" id="PTHR40619">
    <property type="entry name" value="FUNGAL STAND N-TERMINAL GOODBYE DOMAIN-CONTAINING PROTEIN"/>
    <property type="match status" value="1"/>
</dbReference>
<organism evidence="2 3">
    <name type="scientific">Paraphaeosphaeria minitans</name>
    <dbReference type="NCBI Taxonomy" id="565426"/>
    <lineage>
        <taxon>Eukaryota</taxon>
        <taxon>Fungi</taxon>
        <taxon>Dikarya</taxon>
        <taxon>Ascomycota</taxon>
        <taxon>Pezizomycotina</taxon>
        <taxon>Dothideomycetes</taxon>
        <taxon>Pleosporomycetidae</taxon>
        <taxon>Pleosporales</taxon>
        <taxon>Massarineae</taxon>
        <taxon>Didymosphaeriaceae</taxon>
        <taxon>Paraphaeosphaeria</taxon>
    </lineage>
</organism>
<protein>
    <submittedName>
        <fullName evidence="2">Uncharacterized protein</fullName>
    </submittedName>
</protein>
<accession>A0A9P6GIA8</accession>
<dbReference type="AlphaFoldDB" id="A0A9P6GIA8"/>
<keyword evidence="3" id="KW-1185">Reference proteome</keyword>
<feature type="region of interest" description="Disordered" evidence="1">
    <location>
        <begin position="334"/>
        <end position="355"/>
    </location>
</feature>
<name>A0A9P6GIA8_9PLEO</name>
<dbReference type="Proteomes" id="UP000756921">
    <property type="component" value="Unassembled WGS sequence"/>
</dbReference>